<evidence type="ECO:0000313" key="1">
    <source>
        <dbReference type="EMBL" id="CAB4294325.1"/>
    </source>
</evidence>
<dbReference type="AlphaFoldDB" id="A0A6J5W3E6"/>
<dbReference type="EMBL" id="CAEKKB010000001">
    <property type="protein sequence ID" value="CAB4294325.1"/>
    <property type="molecule type" value="Genomic_DNA"/>
</dbReference>
<dbReference type="Proteomes" id="UP000507245">
    <property type="component" value="Unassembled WGS sequence"/>
</dbReference>
<keyword evidence="2" id="KW-1185">Reference proteome</keyword>
<reference evidence="2" key="1">
    <citation type="journal article" date="2020" name="Genome Biol.">
        <title>Gamete binning: chromosome-level and haplotype-resolved genome assembly enabled by high-throughput single-cell sequencing of gamete genomes.</title>
        <authorList>
            <person name="Campoy J.A."/>
            <person name="Sun H."/>
            <person name="Goel M."/>
            <person name="Jiao W.-B."/>
            <person name="Folz-Donahue K."/>
            <person name="Wang N."/>
            <person name="Rubio M."/>
            <person name="Liu C."/>
            <person name="Kukat C."/>
            <person name="Ruiz D."/>
            <person name="Huettel B."/>
            <person name="Schneeberger K."/>
        </authorList>
    </citation>
    <scope>NUCLEOTIDE SEQUENCE [LARGE SCALE GENOMIC DNA]</scope>
    <source>
        <strain evidence="2">cv. Rojo Pasion</strain>
    </source>
</reference>
<proteinExistence type="predicted"/>
<sequence>MADWSSTNQLVMSWLPSAIEPTIATSLMFMASAKQGDMTVAKYYTQLKTIWKEIFLYQQVLSCTCDCSNAQ</sequence>
<protein>
    <recommendedName>
        <fullName evidence="3">Retrotransposon gag domain-containing protein</fullName>
    </recommendedName>
</protein>
<organism evidence="1 2">
    <name type="scientific">Prunus armeniaca</name>
    <name type="common">Apricot</name>
    <name type="synonym">Armeniaca vulgaris</name>
    <dbReference type="NCBI Taxonomy" id="36596"/>
    <lineage>
        <taxon>Eukaryota</taxon>
        <taxon>Viridiplantae</taxon>
        <taxon>Streptophyta</taxon>
        <taxon>Embryophyta</taxon>
        <taxon>Tracheophyta</taxon>
        <taxon>Spermatophyta</taxon>
        <taxon>Magnoliopsida</taxon>
        <taxon>eudicotyledons</taxon>
        <taxon>Gunneridae</taxon>
        <taxon>Pentapetalae</taxon>
        <taxon>rosids</taxon>
        <taxon>fabids</taxon>
        <taxon>Rosales</taxon>
        <taxon>Rosaceae</taxon>
        <taxon>Amygdaloideae</taxon>
        <taxon>Amygdaleae</taxon>
        <taxon>Prunus</taxon>
    </lineage>
</organism>
<evidence type="ECO:0008006" key="3">
    <source>
        <dbReference type="Google" id="ProtNLM"/>
    </source>
</evidence>
<name>A0A6J5W3E6_PRUAR</name>
<accession>A0A6J5W3E6</accession>
<evidence type="ECO:0000313" key="2">
    <source>
        <dbReference type="Proteomes" id="UP000507245"/>
    </source>
</evidence>
<dbReference type="OrthoDB" id="1426802at2759"/>
<gene>
    <name evidence="1" type="ORF">ORAREDHAP_LOCUS4586</name>
</gene>